<keyword evidence="2" id="KW-1185">Reference proteome</keyword>
<name>A0ACC2B1N2_DIPCM</name>
<sequence>MAAAGEESPGFSVSVAKVRHNIRVTKLITDSIRPAKKTDPHWVTLTNLDRLHGHYYTPVILYYPYEEGRCLGEVAQKLKESLAEALVAFYPLAGRVVQNENELAKLHCNDAGALFTEAYVDCVLDDLKAQLGYHPLPELNGMAAADLPDEDRNFTAQGTGLAALVIQLTHFSCGGISLAFNWHHKVGDGSAGFYFLKCWCAIAGGKPISPFPVHDRSLVQPRDPPQVLLDITNTVKIFDPSPSPKQPADDPQQIAVIHLKQEFVEKLKTEASKDGGAPFTAHECVSAHLWKLVTNLRSHIGRQDVHLSAIVDGRRKLGLPPGFFSNAVAATCSTMSADDLLSRPLSYVAGIVRGAIRQVGDENYRSTVDWVHLQGDANVGVFGPQMVMSKDLIIVSWALPMYELDFGWGRPGFAMRNSLNYPDLDGIIYTLPTAPGHGKLLALMHLPQSLTSKLLANPSLLASDFQC</sequence>
<reference evidence="2" key="1">
    <citation type="journal article" date="2024" name="Proc. Natl. Acad. Sci. U.S.A.">
        <title>Extraordinary preservation of gene collinearity over three hundred million years revealed in homosporous lycophytes.</title>
        <authorList>
            <person name="Li C."/>
            <person name="Wickell D."/>
            <person name="Kuo L.Y."/>
            <person name="Chen X."/>
            <person name="Nie B."/>
            <person name="Liao X."/>
            <person name="Peng D."/>
            <person name="Ji J."/>
            <person name="Jenkins J."/>
            <person name="Williams M."/>
            <person name="Shu S."/>
            <person name="Plott C."/>
            <person name="Barry K."/>
            <person name="Rajasekar S."/>
            <person name="Grimwood J."/>
            <person name="Han X."/>
            <person name="Sun S."/>
            <person name="Hou Z."/>
            <person name="He W."/>
            <person name="Dai G."/>
            <person name="Sun C."/>
            <person name="Schmutz J."/>
            <person name="Leebens-Mack J.H."/>
            <person name="Li F.W."/>
            <person name="Wang L."/>
        </authorList>
    </citation>
    <scope>NUCLEOTIDE SEQUENCE [LARGE SCALE GENOMIC DNA]</scope>
    <source>
        <strain evidence="2">cv. PW_Plant_1</strain>
    </source>
</reference>
<protein>
    <submittedName>
        <fullName evidence="1">Uncharacterized protein</fullName>
    </submittedName>
</protein>
<dbReference type="EMBL" id="CM055109">
    <property type="protein sequence ID" value="KAJ7523642.1"/>
    <property type="molecule type" value="Genomic_DNA"/>
</dbReference>
<gene>
    <name evidence="1" type="ORF">O6H91_18G056700</name>
</gene>
<evidence type="ECO:0000313" key="1">
    <source>
        <dbReference type="EMBL" id="KAJ7523642.1"/>
    </source>
</evidence>
<comment type="caution">
    <text evidence="1">The sequence shown here is derived from an EMBL/GenBank/DDBJ whole genome shotgun (WGS) entry which is preliminary data.</text>
</comment>
<accession>A0ACC2B1N2</accession>
<proteinExistence type="predicted"/>
<organism evidence="1 2">
    <name type="scientific">Diphasiastrum complanatum</name>
    <name type="common">Issler's clubmoss</name>
    <name type="synonym">Lycopodium complanatum</name>
    <dbReference type="NCBI Taxonomy" id="34168"/>
    <lineage>
        <taxon>Eukaryota</taxon>
        <taxon>Viridiplantae</taxon>
        <taxon>Streptophyta</taxon>
        <taxon>Embryophyta</taxon>
        <taxon>Tracheophyta</taxon>
        <taxon>Lycopodiopsida</taxon>
        <taxon>Lycopodiales</taxon>
        <taxon>Lycopodiaceae</taxon>
        <taxon>Lycopodioideae</taxon>
        <taxon>Diphasiastrum</taxon>
    </lineage>
</organism>
<dbReference type="Proteomes" id="UP001162992">
    <property type="component" value="Chromosome 18"/>
</dbReference>
<evidence type="ECO:0000313" key="2">
    <source>
        <dbReference type="Proteomes" id="UP001162992"/>
    </source>
</evidence>